<evidence type="ECO:0000313" key="3">
    <source>
        <dbReference type="Proteomes" id="UP000177235"/>
    </source>
</evidence>
<keyword evidence="1" id="KW-0472">Membrane</keyword>
<comment type="caution">
    <text evidence="2">The sequence shown here is derived from an EMBL/GenBank/DDBJ whole genome shotgun (WGS) entry which is preliminary data.</text>
</comment>
<reference evidence="2 3" key="1">
    <citation type="journal article" date="2016" name="Nat. Commun.">
        <title>Thousands of microbial genomes shed light on interconnected biogeochemical processes in an aquifer system.</title>
        <authorList>
            <person name="Anantharaman K."/>
            <person name="Brown C.T."/>
            <person name="Hug L.A."/>
            <person name="Sharon I."/>
            <person name="Castelle C.J."/>
            <person name="Probst A.J."/>
            <person name="Thomas B.C."/>
            <person name="Singh A."/>
            <person name="Wilkins M.J."/>
            <person name="Karaoz U."/>
            <person name="Brodie E.L."/>
            <person name="Williams K.H."/>
            <person name="Hubbard S.S."/>
            <person name="Banfield J.F."/>
        </authorList>
    </citation>
    <scope>NUCLEOTIDE SEQUENCE [LARGE SCALE GENOMIC DNA]</scope>
</reference>
<keyword evidence="1" id="KW-0812">Transmembrane</keyword>
<evidence type="ECO:0000256" key="1">
    <source>
        <dbReference type="SAM" id="Phobius"/>
    </source>
</evidence>
<keyword evidence="1" id="KW-1133">Transmembrane helix</keyword>
<feature type="transmembrane region" description="Helical" evidence="1">
    <location>
        <begin position="25"/>
        <end position="47"/>
    </location>
</feature>
<protein>
    <submittedName>
        <fullName evidence="2">Uncharacterized protein</fullName>
    </submittedName>
</protein>
<gene>
    <name evidence="2" type="ORF">A3J05_02130</name>
</gene>
<organism evidence="2 3">
    <name type="scientific">Candidatus Doudnabacteria bacterium RIFCSPLOWO2_02_FULL_48_13</name>
    <dbReference type="NCBI Taxonomy" id="1817845"/>
    <lineage>
        <taxon>Bacteria</taxon>
        <taxon>Candidatus Doudnaibacteriota</taxon>
    </lineage>
</organism>
<accession>A0A1F5QDM7</accession>
<evidence type="ECO:0000313" key="2">
    <source>
        <dbReference type="EMBL" id="OGE99982.1"/>
    </source>
</evidence>
<dbReference type="Proteomes" id="UP000177235">
    <property type="component" value="Unassembled WGS sequence"/>
</dbReference>
<sequence>MEQETEKFDQTINVGPPKLDPHHKIHTAVGMAIILVFLSVAGYGTWAKVNQSWPFERNLSGTRCDSGERCEVRTDQTADWKTYRNEEYGFEIKYPKTLIGEIHNRPDTIFAIRGEGHYMELTLSVEKSDKSLDEAYKDTWTYKLDPGAVMGVYREDVGNMPIQVTQYCIFGHKNLQDCYNSLNGDKSSVSFQKILKKDNTIFIFTFIGNYENNFVPVITTFKFVEPGTEASEPLAKTRITVPKFDFSEWRIYQNDNYGFEFRYPRFDFGPSSHGTGTNAKGTFDSVYFDNFYVTIGKNPDNLSLRDWYKKYIDDSSVRLYQIGLINDIEIMFPINGPQRYGGLGNLTSLMEPSKKFVMVFGLNDRETSDLSSNGYSGFDGQDLYIRQIISTLKFTK</sequence>
<name>A0A1F5QDM7_9BACT</name>
<proteinExistence type="predicted"/>
<dbReference type="AlphaFoldDB" id="A0A1F5QDM7"/>
<dbReference type="EMBL" id="MFFF01000005">
    <property type="protein sequence ID" value="OGE99982.1"/>
    <property type="molecule type" value="Genomic_DNA"/>
</dbReference>